<organism evidence="9 10">
    <name type="scientific">Alkalicella caledoniensis</name>
    <dbReference type="NCBI Taxonomy" id="2731377"/>
    <lineage>
        <taxon>Bacteria</taxon>
        <taxon>Bacillati</taxon>
        <taxon>Bacillota</taxon>
        <taxon>Clostridia</taxon>
        <taxon>Eubacteriales</taxon>
        <taxon>Proteinivoracaceae</taxon>
        <taxon>Alkalicella</taxon>
    </lineage>
</organism>
<reference evidence="9 10" key="1">
    <citation type="submission" date="2020-07" db="EMBL/GenBank/DDBJ databases">
        <title>Alkalicella. sp. LB2 genome.</title>
        <authorList>
            <person name="Postec A."/>
            <person name="Quemeneur M."/>
        </authorList>
    </citation>
    <scope>NUCLEOTIDE SEQUENCE [LARGE SCALE GENOMIC DNA]</scope>
    <source>
        <strain evidence="9 10">LB2</strain>
    </source>
</reference>
<dbReference type="EC" id="3.1.26.5" evidence="7 8"/>
<dbReference type="GO" id="GO:0000049">
    <property type="term" value="F:tRNA binding"/>
    <property type="evidence" value="ECO:0007669"/>
    <property type="project" value="UniProtKB-UniRule"/>
</dbReference>
<dbReference type="Gene3D" id="3.30.230.10">
    <property type="match status" value="1"/>
</dbReference>
<dbReference type="GO" id="GO:0030677">
    <property type="term" value="C:ribonuclease P complex"/>
    <property type="evidence" value="ECO:0007669"/>
    <property type="project" value="TreeGrafter"/>
</dbReference>
<dbReference type="PROSITE" id="PS00648">
    <property type="entry name" value="RIBONUCLEASE_P"/>
    <property type="match status" value="1"/>
</dbReference>
<keyword evidence="10" id="KW-1185">Reference proteome</keyword>
<dbReference type="InterPro" id="IPR020568">
    <property type="entry name" value="Ribosomal_Su5_D2-typ_SF"/>
</dbReference>
<evidence type="ECO:0000256" key="2">
    <source>
        <dbReference type="ARBA" id="ARBA00022694"/>
    </source>
</evidence>
<dbReference type="InterPro" id="IPR014721">
    <property type="entry name" value="Ribsml_uS5_D2-typ_fold_subgr"/>
</dbReference>
<keyword evidence="4 7" id="KW-0255">Endonuclease</keyword>
<keyword evidence="5 7" id="KW-0378">Hydrolase</keyword>
<evidence type="ECO:0000256" key="3">
    <source>
        <dbReference type="ARBA" id="ARBA00022722"/>
    </source>
</evidence>
<dbReference type="GO" id="GO:0001682">
    <property type="term" value="P:tRNA 5'-leader removal"/>
    <property type="evidence" value="ECO:0007669"/>
    <property type="project" value="UniProtKB-UniRule"/>
</dbReference>
<dbReference type="KEGG" id="acae:HYG86_09590"/>
<keyword evidence="3 7" id="KW-0540">Nuclease</keyword>
<keyword evidence="6 7" id="KW-0694">RNA-binding</keyword>
<comment type="function">
    <text evidence="1 7">RNaseP catalyzes the removal of the 5'-leader sequence from pre-tRNA to produce the mature 5'-terminus. It can also cleave other RNA substrates such as 4.5S RNA. The protein component plays an auxiliary but essential role in vivo by binding to the 5'-leader sequence and broadening the substrate specificity of the ribozyme.</text>
</comment>
<comment type="similarity">
    <text evidence="7">Belongs to the RnpA family.</text>
</comment>
<evidence type="ECO:0000313" key="9">
    <source>
        <dbReference type="EMBL" id="QNO15001.1"/>
    </source>
</evidence>
<dbReference type="PANTHER" id="PTHR33992">
    <property type="entry name" value="RIBONUCLEASE P PROTEIN COMPONENT"/>
    <property type="match status" value="1"/>
</dbReference>
<keyword evidence="2 7" id="KW-0819">tRNA processing</keyword>
<dbReference type="GO" id="GO:0004526">
    <property type="term" value="F:ribonuclease P activity"/>
    <property type="evidence" value="ECO:0007669"/>
    <property type="project" value="UniProtKB-UniRule"/>
</dbReference>
<evidence type="ECO:0000256" key="4">
    <source>
        <dbReference type="ARBA" id="ARBA00022759"/>
    </source>
</evidence>
<dbReference type="AlphaFoldDB" id="A0A7G9W8I9"/>
<dbReference type="SUPFAM" id="SSF54211">
    <property type="entry name" value="Ribosomal protein S5 domain 2-like"/>
    <property type="match status" value="1"/>
</dbReference>
<protein>
    <recommendedName>
        <fullName evidence="7 8">Ribonuclease P protein component</fullName>
        <shortName evidence="7">RNase P protein</shortName>
        <shortName evidence="7">RNaseP protein</shortName>
        <ecNumber evidence="7 8">3.1.26.5</ecNumber>
    </recommendedName>
    <alternativeName>
        <fullName evidence="7">Protein C5</fullName>
    </alternativeName>
</protein>
<proteinExistence type="inferred from homology"/>
<dbReference type="NCBIfam" id="TIGR00188">
    <property type="entry name" value="rnpA"/>
    <property type="match status" value="1"/>
</dbReference>
<evidence type="ECO:0000313" key="10">
    <source>
        <dbReference type="Proteomes" id="UP000516160"/>
    </source>
</evidence>
<dbReference type="InterPro" id="IPR020539">
    <property type="entry name" value="RNase_P_CS"/>
</dbReference>
<dbReference type="GO" id="GO:0042781">
    <property type="term" value="F:3'-tRNA processing endoribonuclease activity"/>
    <property type="evidence" value="ECO:0007669"/>
    <property type="project" value="TreeGrafter"/>
</dbReference>
<evidence type="ECO:0000256" key="8">
    <source>
        <dbReference type="NCBIfam" id="TIGR00188"/>
    </source>
</evidence>
<evidence type="ECO:0000256" key="6">
    <source>
        <dbReference type="ARBA" id="ARBA00022884"/>
    </source>
</evidence>
<accession>A0A7G9W8I9</accession>
<gene>
    <name evidence="7 9" type="primary">rnpA</name>
    <name evidence="9" type="ORF">HYG86_09590</name>
</gene>
<dbReference type="Pfam" id="PF00825">
    <property type="entry name" value="Ribonuclease_P"/>
    <property type="match status" value="1"/>
</dbReference>
<evidence type="ECO:0000256" key="1">
    <source>
        <dbReference type="ARBA" id="ARBA00002663"/>
    </source>
</evidence>
<evidence type="ECO:0000256" key="5">
    <source>
        <dbReference type="ARBA" id="ARBA00022801"/>
    </source>
</evidence>
<dbReference type="PANTHER" id="PTHR33992:SF1">
    <property type="entry name" value="RIBONUCLEASE P PROTEIN COMPONENT"/>
    <property type="match status" value="1"/>
</dbReference>
<sequence length="119" mass="13831">MYNGFLPLRKNADFRNIYNKGKSLSTKNIVIYYSKSDSTGRVGFVVSKKIGKAIVRNRFKRMIREAFRTTNIPLEPNLDIIILARPRILDADYFSIRKDLVYLCKKIKKQVLLSEENNG</sequence>
<evidence type="ECO:0000256" key="7">
    <source>
        <dbReference type="HAMAP-Rule" id="MF_00227"/>
    </source>
</evidence>
<name>A0A7G9W8I9_ALKCA</name>
<dbReference type="InterPro" id="IPR000100">
    <property type="entry name" value="RNase_P"/>
</dbReference>
<dbReference type="RefSeq" id="WP_213165365.1">
    <property type="nucleotide sequence ID" value="NZ_CP058559.1"/>
</dbReference>
<comment type="subunit">
    <text evidence="7">Consists of a catalytic RNA component (M1 or rnpB) and a protein subunit.</text>
</comment>
<dbReference type="Proteomes" id="UP000516160">
    <property type="component" value="Chromosome"/>
</dbReference>
<dbReference type="HAMAP" id="MF_00227">
    <property type="entry name" value="RNase_P"/>
    <property type="match status" value="1"/>
</dbReference>
<comment type="catalytic activity">
    <reaction evidence="7">
        <text>Endonucleolytic cleavage of RNA, removing 5'-extranucleotides from tRNA precursor.</text>
        <dbReference type="EC" id="3.1.26.5"/>
    </reaction>
</comment>
<dbReference type="EMBL" id="CP058559">
    <property type="protein sequence ID" value="QNO15001.1"/>
    <property type="molecule type" value="Genomic_DNA"/>
</dbReference>